<dbReference type="Proteomes" id="UP001321760">
    <property type="component" value="Unassembled WGS sequence"/>
</dbReference>
<comment type="caution">
    <text evidence="7">The sequence shown here is derived from an EMBL/GenBank/DDBJ whole genome shotgun (WGS) entry which is preliminary data.</text>
</comment>
<dbReference type="EMBL" id="MU865920">
    <property type="protein sequence ID" value="KAK4453476.1"/>
    <property type="molecule type" value="Genomic_DNA"/>
</dbReference>
<dbReference type="PANTHER" id="PTHR31465:SF7">
    <property type="entry name" value="SPHINGOID LONG-CHAIN BASE TRANSPORTER RSB1"/>
    <property type="match status" value="1"/>
</dbReference>
<dbReference type="InterPro" id="IPR007568">
    <property type="entry name" value="RTA1"/>
</dbReference>
<evidence type="ECO:0000256" key="2">
    <source>
        <dbReference type="ARBA" id="ARBA00022692"/>
    </source>
</evidence>
<dbReference type="Pfam" id="PF04479">
    <property type="entry name" value="RTA1"/>
    <property type="match status" value="1"/>
</dbReference>
<accession>A0AAV9GYB5</accession>
<organism evidence="7 8">
    <name type="scientific">Podospora aff. communis PSN243</name>
    <dbReference type="NCBI Taxonomy" id="3040156"/>
    <lineage>
        <taxon>Eukaryota</taxon>
        <taxon>Fungi</taxon>
        <taxon>Dikarya</taxon>
        <taxon>Ascomycota</taxon>
        <taxon>Pezizomycotina</taxon>
        <taxon>Sordariomycetes</taxon>
        <taxon>Sordariomycetidae</taxon>
        <taxon>Sordariales</taxon>
        <taxon>Podosporaceae</taxon>
        <taxon>Podospora</taxon>
    </lineage>
</organism>
<evidence type="ECO:0000313" key="7">
    <source>
        <dbReference type="EMBL" id="KAK4453476.1"/>
    </source>
</evidence>
<reference evidence="7" key="2">
    <citation type="submission" date="2023-05" db="EMBL/GenBank/DDBJ databases">
        <authorList>
            <consortium name="Lawrence Berkeley National Laboratory"/>
            <person name="Steindorff A."/>
            <person name="Hensen N."/>
            <person name="Bonometti L."/>
            <person name="Westerberg I."/>
            <person name="Brannstrom I.O."/>
            <person name="Guillou S."/>
            <person name="Cros-Aarteil S."/>
            <person name="Calhoun S."/>
            <person name="Haridas S."/>
            <person name="Kuo A."/>
            <person name="Mondo S."/>
            <person name="Pangilinan J."/>
            <person name="Riley R."/>
            <person name="Labutti K."/>
            <person name="Andreopoulos B."/>
            <person name="Lipzen A."/>
            <person name="Chen C."/>
            <person name="Yanf M."/>
            <person name="Daum C."/>
            <person name="Ng V."/>
            <person name="Clum A."/>
            <person name="Ohm R."/>
            <person name="Martin F."/>
            <person name="Silar P."/>
            <person name="Natvig D."/>
            <person name="Lalanne C."/>
            <person name="Gautier V."/>
            <person name="Ament-Velasquez S.L."/>
            <person name="Kruys A."/>
            <person name="Hutchinson M.I."/>
            <person name="Powell A.J."/>
            <person name="Barry K."/>
            <person name="Miller A.N."/>
            <person name="Grigoriev I.V."/>
            <person name="Debuchy R."/>
            <person name="Gladieux P."/>
            <person name="Thoren M.H."/>
            <person name="Johannesson H."/>
        </authorList>
    </citation>
    <scope>NUCLEOTIDE SEQUENCE</scope>
    <source>
        <strain evidence="7">PSN243</strain>
    </source>
</reference>
<feature type="transmembrane region" description="Helical" evidence="6">
    <location>
        <begin position="147"/>
        <end position="171"/>
    </location>
</feature>
<reference evidence="7" key="1">
    <citation type="journal article" date="2023" name="Mol. Phylogenet. Evol.">
        <title>Genome-scale phylogeny and comparative genomics of the fungal order Sordariales.</title>
        <authorList>
            <person name="Hensen N."/>
            <person name="Bonometti L."/>
            <person name="Westerberg I."/>
            <person name="Brannstrom I.O."/>
            <person name="Guillou S."/>
            <person name="Cros-Aarteil S."/>
            <person name="Calhoun S."/>
            <person name="Haridas S."/>
            <person name="Kuo A."/>
            <person name="Mondo S."/>
            <person name="Pangilinan J."/>
            <person name="Riley R."/>
            <person name="LaButti K."/>
            <person name="Andreopoulos B."/>
            <person name="Lipzen A."/>
            <person name="Chen C."/>
            <person name="Yan M."/>
            <person name="Daum C."/>
            <person name="Ng V."/>
            <person name="Clum A."/>
            <person name="Steindorff A."/>
            <person name="Ohm R.A."/>
            <person name="Martin F."/>
            <person name="Silar P."/>
            <person name="Natvig D.O."/>
            <person name="Lalanne C."/>
            <person name="Gautier V."/>
            <person name="Ament-Velasquez S.L."/>
            <person name="Kruys A."/>
            <person name="Hutchinson M.I."/>
            <person name="Powell A.J."/>
            <person name="Barry K."/>
            <person name="Miller A.N."/>
            <person name="Grigoriev I.V."/>
            <person name="Debuchy R."/>
            <person name="Gladieux P."/>
            <person name="Hiltunen Thoren M."/>
            <person name="Johannesson H."/>
        </authorList>
    </citation>
    <scope>NUCLEOTIDE SEQUENCE</scope>
    <source>
        <strain evidence="7">PSN243</strain>
    </source>
</reference>
<dbReference type="GO" id="GO:0000324">
    <property type="term" value="C:fungal-type vacuole"/>
    <property type="evidence" value="ECO:0007669"/>
    <property type="project" value="TreeGrafter"/>
</dbReference>
<evidence type="ECO:0000313" key="8">
    <source>
        <dbReference type="Proteomes" id="UP001321760"/>
    </source>
</evidence>
<feature type="transmembrane region" description="Helical" evidence="6">
    <location>
        <begin position="71"/>
        <end position="92"/>
    </location>
</feature>
<feature type="transmembrane region" description="Helical" evidence="6">
    <location>
        <begin position="104"/>
        <end position="126"/>
    </location>
</feature>
<keyword evidence="4 6" id="KW-0472">Membrane</keyword>
<dbReference type="AlphaFoldDB" id="A0AAV9GYB5"/>
<dbReference type="PANTHER" id="PTHR31465">
    <property type="entry name" value="PROTEIN RTA1-RELATED"/>
    <property type="match status" value="1"/>
</dbReference>
<dbReference type="GO" id="GO:0005886">
    <property type="term" value="C:plasma membrane"/>
    <property type="evidence" value="ECO:0007669"/>
    <property type="project" value="TreeGrafter"/>
</dbReference>
<feature type="transmembrane region" description="Helical" evidence="6">
    <location>
        <begin position="275"/>
        <end position="294"/>
    </location>
</feature>
<evidence type="ECO:0000256" key="6">
    <source>
        <dbReference type="SAM" id="Phobius"/>
    </source>
</evidence>
<gene>
    <name evidence="7" type="ORF">QBC34DRAFT_207233</name>
</gene>
<feature type="transmembrane region" description="Helical" evidence="6">
    <location>
        <begin position="236"/>
        <end position="255"/>
    </location>
</feature>
<evidence type="ECO:0000256" key="4">
    <source>
        <dbReference type="ARBA" id="ARBA00023136"/>
    </source>
</evidence>
<comment type="subcellular location">
    <subcellularLocation>
        <location evidence="1">Membrane</location>
        <topology evidence="1">Multi-pass membrane protein</topology>
    </subcellularLocation>
</comment>
<feature type="transmembrane region" description="Helical" evidence="6">
    <location>
        <begin position="183"/>
        <end position="207"/>
    </location>
</feature>
<keyword evidence="3 6" id="KW-1133">Transmembrane helix</keyword>
<keyword evidence="8" id="KW-1185">Reference proteome</keyword>
<evidence type="ECO:0000256" key="1">
    <source>
        <dbReference type="ARBA" id="ARBA00004141"/>
    </source>
</evidence>
<feature type="transmembrane region" description="Helical" evidence="6">
    <location>
        <begin position="43"/>
        <end position="64"/>
    </location>
</feature>
<sequence length="338" mass="36729">MADASGPPPPEGYRSWYHYCYKNPNDDAVCADVPGYYHYEISLAANATFIALFGISLAGFIAVYAITRRGLAFSFAFIAGVILEILGYVGRIMSYHNRWDENGFLMQICCLTIAPAFLAGGVYLCLRRIVIAFGPENSRIKPETYTRLFIPCDVTSLVLQAVGGAMASIASHNNESTKTGDNIMIAGLAFQVATLLVFMIVSSDFALNVYRRHRRMGASALDQSASAVALRSSTGFKGLIAALVIATVCIFWRSVFRVAELSEGWNGPLMKRQDLFIGFEGVMIIVACLVLNVFHPSICFKEMMQSEGIKWFGRKGVKAGKGGEKGEGVSSSDVDGAV</sequence>
<proteinExistence type="predicted"/>
<name>A0AAV9GYB5_9PEZI</name>
<feature type="region of interest" description="Disordered" evidence="5">
    <location>
        <begin position="319"/>
        <end position="338"/>
    </location>
</feature>
<evidence type="ECO:0000256" key="5">
    <source>
        <dbReference type="SAM" id="MobiDB-lite"/>
    </source>
</evidence>
<keyword evidence="2 6" id="KW-0812">Transmembrane</keyword>
<evidence type="ECO:0000256" key="3">
    <source>
        <dbReference type="ARBA" id="ARBA00022989"/>
    </source>
</evidence>
<protein>
    <submittedName>
        <fullName evidence="7">RTA1 like protein-domain-containing protein</fullName>
    </submittedName>
</protein>